<dbReference type="PANTHER" id="PTHR35535">
    <property type="entry name" value="HEAT SHOCK PROTEIN HSLJ"/>
    <property type="match status" value="1"/>
</dbReference>
<dbReference type="InterPro" id="IPR005184">
    <property type="entry name" value="DUF306_Meta_HslJ"/>
</dbReference>
<dbReference type="AlphaFoldDB" id="A0A964TBK7"/>
<organism evidence="2 3">
    <name type="scientific">Flagellimonas ochracea</name>
    <dbReference type="NCBI Taxonomy" id="2696472"/>
    <lineage>
        <taxon>Bacteria</taxon>
        <taxon>Pseudomonadati</taxon>
        <taxon>Bacteroidota</taxon>
        <taxon>Flavobacteriia</taxon>
        <taxon>Flavobacteriales</taxon>
        <taxon>Flavobacteriaceae</taxon>
        <taxon>Flagellimonas</taxon>
    </lineage>
</organism>
<accession>A0A964TBK7</accession>
<evidence type="ECO:0000313" key="2">
    <source>
        <dbReference type="EMBL" id="NAY91860.1"/>
    </source>
</evidence>
<dbReference type="PANTHER" id="PTHR35535:SF1">
    <property type="entry name" value="HEAT SHOCK PROTEIN HSLJ"/>
    <property type="match status" value="1"/>
</dbReference>
<gene>
    <name evidence="2" type="ORF">GTQ34_08020</name>
</gene>
<feature type="domain" description="DUF306" evidence="1">
    <location>
        <begin position="160"/>
        <end position="266"/>
    </location>
</feature>
<evidence type="ECO:0000313" key="3">
    <source>
        <dbReference type="Proteomes" id="UP000667650"/>
    </source>
</evidence>
<dbReference type="Pfam" id="PF03724">
    <property type="entry name" value="META"/>
    <property type="match status" value="1"/>
</dbReference>
<dbReference type="EMBL" id="JAAABI010000002">
    <property type="protein sequence ID" value="NAY91860.1"/>
    <property type="molecule type" value="Genomic_DNA"/>
</dbReference>
<dbReference type="InterPro" id="IPR038670">
    <property type="entry name" value="HslJ-like_sf"/>
</dbReference>
<protein>
    <submittedName>
        <fullName evidence="2">META domain-containing protein</fullName>
    </submittedName>
</protein>
<sequence>MKNIIVLVCSITLMANCVEKKKEPKEPTIEDILVEDTIPTKANDTEKVILDKSSFKANGSEPLWDLKLFEDHFELDMNEMQSTAALTEPITLDGSNLRMYRIKNDAAAIDIIIAQKECIDSITNKKSPYTVTISYKDTDKNTATILEGCGSYVIDYRLHDMWVLHKINGKQLSTMNVKGKDLPFLEIDTRTNRFSGMAGCNRMAGGITFEKDALRFSEAMVTKMACPNLKLETEFLELLPHVVSYHIEDNKLYLYDESQQPLLQFKKTD</sequence>
<reference evidence="2" key="1">
    <citation type="submission" date="2020-01" db="EMBL/GenBank/DDBJ databases">
        <title>Muricauda ochracea sp. nov., isolated from a tidal flat of Garorim bay in Korea.</title>
        <authorList>
            <person name="Kim D."/>
            <person name="Yoo Y."/>
            <person name="Kim J.-J."/>
        </authorList>
    </citation>
    <scope>NUCLEOTIDE SEQUENCE</scope>
    <source>
        <strain evidence="2">JGD-17</strain>
    </source>
</reference>
<dbReference type="Proteomes" id="UP000667650">
    <property type="component" value="Unassembled WGS sequence"/>
</dbReference>
<proteinExistence type="predicted"/>
<dbReference type="RefSeq" id="WP_166523259.1">
    <property type="nucleotide sequence ID" value="NZ_JAAABI010000002.1"/>
</dbReference>
<evidence type="ECO:0000259" key="1">
    <source>
        <dbReference type="Pfam" id="PF03724"/>
    </source>
</evidence>
<comment type="caution">
    <text evidence="2">The sequence shown here is derived from an EMBL/GenBank/DDBJ whole genome shotgun (WGS) entry which is preliminary data.</text>
</comment>
<dbReference type="InterPro" id="IPR053147">
    <property type="entry name" value="Hsp_HslJ-like"/>
</dbReference>
<dbReference type="Gene3D" id="2.40.128.270">
    <property type="match status" value="1"/>
</dbReference>
<keyword evidence="3" id="KW-1185">Reference proteome</keyword>
<name>A0A964TBK7_9FLAO</name>